<name>A0ABU9GRB7_9GAMM</name>
<organism evidence="2 3">
    <name type="scientific">Psychromonas aquatilis</name>
    <dbReference type="NCBI Taxonomy" id="2005072"/>
    <lineage>
        <taxon>Bacteria</taxon>
        <taxon>Pseudomonadati</taxon>
        <taxon>Pseudomonadota</taxon>
        <taxon>Gammaproteobacteria</taxon>
        <taxon>Alteromonadales</taxon>
        <taxon>Psychromonadaceae</taxon>
        <taxon>Psychromonas</taxon>
    </lineage>
</organism>
<comment type="caution">
    <text evidence="2">The sequence shown here is derived from an EMBL/GenBank/DDBJ whole genome shotgun (WGS) entry which is preliminary data.</text>
</comment>
<accession>A0ABU9GRB7</accession>
<sequence>MSQQHTLNQPNTSQLPDWLANFIRVYEKLGTDNLSLLNSIYDSDIHFQDPMHELQGIDALGKYFDSLYTNLSYCHFKIDNVIHDDQQAALYWTMAYQHNKLNHGKEVIIEGSSKLISNGEKVISHRDYLDLGAMLYEQIPVIGKLITCIKARASK</sequence>
<dbReference type="SUPFAM" id="SSF54427">
    <property type="entry name" value="NTF2-like"/>
    <property type="match status" value="1"/>
</dbReference>
<evidence type="ECO:0000313" key="3">
    <source>
        <dbReference type="Proteomes" id="UP001369082"/>
    </source>
</evidence>
<protein>
    <submittedName>
        <fullName evidence="2">Nuclear transport factor 2 family protein</fullName>
    </submittedName>
</protein>
<gene>
    <name evidence="2" type="ORF">V6256_09560</name>
</gene>
<evidence type="ECO:0000313" key="2">
    <source>
        <dbReference type="EMBL" id="MEL0629855.1"/>
    </source>
</evidence>
<dbReference type="RefSeq" id="WP_341597986.1">
    <property type="nucleotide sequence ID" value="NZ_JBAKAZ010000032.1"/>
</dbReference>
<keyword evidence="3" id="KW-1185">Reference proteome</keyword>
<dbReference type="Proteomes" id="UP001369082">
    <property type="component" value="Unassembled WGS sequence"/>
</dbReference>
<proteinExistence type="predicted"/>
<dbReference type="EMBL" id="JBAKAZ010000032">
    <property type="protein sequence ID" value="MEL0629855.1"/>
    <property type="molecule type" value="Genomic_DNA"/>
</dbReference>
<feature type="domain" description="SnoaL-like" evidence="1">
    <location>
        <begin position="24"/>
        <end position="107"/>
    </location>
</feature>
<dbReference type="InterPro" id="IPR032710">
    <property type="entry name" value="NTF2-like_dom_sf"/>
</dbReference>
<dbReference type="InterPro" id="IPR037401">
    <property type="entry name" value="SnoaL-like"/>
</dbReference>
<dbReference type="Pfam" id="PF12680">
    <property type="entry name" value="SnoaL_2"/>
    <property type="match status" value="1"/>
</dbReference>
<reference evidence="2 3" key="1">
    <citation type="submission" date="2024-02" db="EMBL/GenBank/DDBJ databases">
        <title>Bacteria isolated from the canopy kelp, Nereocystis luetkeana.</title>
        <authorList>
            <person name="Pfister C.A."/>
            <person name="Younker I.T."/>
            <person name="Light S.H."/>
        </authorList>
    </citation>
    <scope>NUCLEOTIDE SEQUENCE [LARGE SCALE GENOMIC DNA]</scope>
    <source>
        <strain evidence="2 3">TI.1.05</strain>
    </source>
</reference>
<dbReference type="Gene3D" id="3.10.450.50">
    <property type="match status" value="1"/>
</dbReference>
<evidence type="ECO:0000259" key="1">
    <source>
        <dbReference type="Pfam" id="PF12680"/>
    </source>
</evidence>